<gene>
    <name evidence="1" type="ORF">ACFQ0E_01755</name>
</gene>
<protein>
    <submittedName>
        <fullName evidence="1">Uncharacterized protein</fullName>
    </submittedName>
</protein>
<dbReference type="RefSeq" id="WP_386821984.1">
    <property type="nucleotide sequence ID" value="NZ_JBHTIF010000001.1"/>
</dbReference>
<comment type="caution">
    <text evidence="1">The sequence shown here is derived from an EMBL/GenBank/DDBJ whole genome shotgun (WGS) entry which is preliminary data.</text>
</comment>
<keyword evidence="2" id="KW-1185">Reference proteome</keyword>
<evidence type="ECO:0000313" key="1">
    <source>
        <dbReference type="EMBL" id="MFD0724314.1"/>
    </source>
</evidence>
<evidence type="ECO:0000313" key="2">
    <source>
        <dbReference type="Proteomes" id="UP001597110"/>
    </source>
</evidence>
<accession>A0ABW2Y6Y7</accession>
<name>A0ABW2Y6Y7_9GAMM</name>
<dbReference type="EMBL" id="JBHTIF010000001">
    <property type="protein sequence ID" value="MFD0724314.1"/>
    <property type="molecule type" value="Genomic_DNA"/>
</dbReference>
<proteinExistence type="predicted"/>
<organism evidence="1 2">
    <name type="scientific">Lysobacter brunescens</name>
    <dbReference type="NCBI Taxonomy" id="262323"/>
    <lineage>
        <taxon>Bacteria</taxon>
        <taxon>Pseudomonadati</taxon>
        <taxon>Pseudomonadota</taxon>
        <taxon>Gammaproteobacteria</taxon>
        <taxon>Lysobacterales</taxon>
        <taxon>Lysobacteraceae</taxon>
        <taxon>Lysobacter</taxon>
    </lineage>
</organism>
<reference evidence="2" key="1">
    <citation type="journal article" date="2019" name="Int. J. Syst. Evol. Microbiol.">
        <title>The Global Catalogue of Microorganisms (GCM) 10K type strain sequencing project: providing services to taxonomists for standard genome sequencing and annotation.</title>
        <authorList>
            <consortium name="The Broad Institute Genomics Platform"/>
            <consortium name="The Broad Institute Genome Sequencing Center for Infectious Disease"/>
            <person name="Wu L."/>
            <person name="Ma J."/>
        </authorList>
    </citation>
    <scope>NUCLEOTIDE SEQUENCE [LARGE SCALE GENOMIC DNA]</scope>
    <source>
        <strain evidence="2">CCUG 55585</strain>
    </source>
</reference>
<dbReference type="Proteomes" id="UP001597110">
    <property type="component" value="Unassembled WGS sequence"/>
</dbReference>
<sequence length="155" mass="17556">MKQENRLVAELYRFIAPFIDTTKDLFVSLDGQAASTATKAGRFADAALPDLWFTLLGADNCTLIEAKIIENNGKALLMQSQLSAWRSTGSGAYKPKYWVAANRSFDRFYFWRHEHFLPVLDKSKAKTNTLTLYPPLERVEFASVPELALHVLREA</sequence>